<gene>
    <name evidence="3" type="ORF">EJ05DRAFT_526531</name>
</gene>
<dbReference type="RefSeq" id="XP_033602296.1">
    <property type="nucleotide sequence ID" value="XM_033748873.1"/>
</dbReference>
<evidence type="ECO:0000313" key="4">
    <source>
        <dbReference type="Proteomes" id="UP000799437"/>
    </source>
</evidence>
<evidence type="ECO:0000313" key="3">
    <source>
        <dbReference type="EMBL" id="KAF2759845.1"/>
    </source>
</evidence>
<dbReference type="OrthoDB" id="3918601at2759"/>
<proteinExistence type="predicted"/>
<dbReference type="Proteomes" id="UP000799437">
    <property type="component" value="Unassembled WGS sequence"/>
</dbReference>
<reference evidence="3" key="1">
    <citation type="journal article" date="2020" name="Stud. Mycol.">
        <title>101 Dothideomycetes genomes: a test case for predicting lifestyles and emergence of pathogens.</title>
        <authorList>
            <person name="Haridas S."/>
            <person name="Albert R."/>
            <person name="Binder M."/>
            <person name="Bloem J."/>
            <person name="Labutti K."/>
            <person name="Salamov A."/>
            <person name="Andreopoulos B."/>
            <person name="Baker S."/>
            <person name="Barry K."/>
            <person name="Bills G."/>
            <person name="Bluhm B."/>
            <person name="Cannon C."/>
            <person name="Castanera R."/>
            <person name="Culley D."/>
            <person name="Daum C."/>
            <person name="Ezra D."/>
            <person name="Gonzalez J."/>
            <person name="Henrissat B."/>
            <person name="Kuo A."/>
            <person name="Liang C."/>
            <person name="Lipzen A."/>
            <person name="Lutzoni F."/>
            <person name="Magnuson J."/>
            <person name="Mondo S."/>
            <person name="Nolan M."/>
            <person name="Ohm R."/>
            <person name="Pangilinan J."/>
            <person name="Park H.-J."/>
            <person name="Ramirez L."/>
            <person name="Alfaro M."/>
            <person name="Sun H."/>
            <person name="Tritt A."/>
            <person name="Yoshinaga Y."/>
            <person name="Zwiers L.-H."/>
            <person name="Turgeon B."/>
            <person name="Goodwin S."/>
            <person name="Spatafora J."/>
            <person name="Crous P."/>
            <person name="Grigoriev I."/>
        </authorList>
    </citation>
    <scope>NUCLEOTIDE SEQUENCE</scope>
    <source>
        <strain evidence="3">CBS 121739</strain>
    </source>
</reference>
<dbReference type="PANTHER" id="PTHR38794:SF1">
    <property type="entry name" value="INTEGRAL MEMBRANE PROTEIN"/>
    <property type="match status" value="1"/>
</dbReference>
<feature type="transmembrane region" description="Helical" evidence="1">
    <location>
        <begin position="43"/>
        <end position="65"/>
    </location>
</feature>
<evidence type="ECO:0000259" key="2">
    <source>
        <dbReference type="Pfam" id="PF20684"/>
    </source>
</evidence>
<dbReference type="AlphaFoldDB" id="A0A6A6WBA2"/>
<keyword evidence="1" id="KW-0812">Transmembrane</keyword>
<organism evidence="3 4">
    <name type="scientific">Pseudovirgaria hyperparasitica</name>
    <dbReference type="NCBI Taxonomy" id="470096"/>
    <lineage>
        <taxon>Eukaryota</taxon>
        <taxon>Fungi</taxon>
        <taxon>Dikarya</taxon>
        <taxon>Ascomycota</taxon>
        <taxon>Pezizomycotina</taxon>
        <taxon>Dothideomycetes</taxon>
        <taxon>Dothideomycetes incertae sedis</taxon>
        <taxon>Acrospermales</taxon>
        <taxon>Acrospermaceae</taxon>
        <taxon>Pseudovirgaria</taxon>
    </lineage>
</organism>
<evidence type="ECO:0000256" key="1">
    <source>
        <dbReference type="SAM" id="Phobius"/>
    </source>
</evidence>
<dbReference type="InterPro" id="IPR049326">
    <property type="entry name" value="Rhodopsin_dom_fungi"/>
</dbReference>
<dbReference type="EMBL" id="ML996569">
    <property type="protein sequence ID" value="KAF2759845.1"/>
    <property type="molecule type" value="Genomic_DNA"/>
</dbReference>
<feature type="domain" description="Rhodopsin" evidence="2">
    <location>
        <begin position="8"/>
        <end position="144"/>
    </location>
</feature>
<keyword evidence="4" id="KW-1185">Reference proteome</keyword>
<protein>
    <recommendedName>
        <fullName evidence="2">Rhodopsin domain-containing protein</fullName>
    </recommendedName>
</protein>
<dbReference type="PANTHER" id="PTHR38794">
    <property type="entry name" value="INTEGRAL MEMBRANE PROTEIN"/>
    <property type="match status" value="1"/>
</dbReference>
<name>A0A6A6WBA2_9PEZI</name>
<feature type="transmembrane region" description="Helical" evidence="1">
    <location>
        <begin position="16"/>
        <end position="36"/>
    </location>
</feature>
<accession>A0A6A6WBA2</accession>
<keyword evidence="1" id="KW-0472">Membrane</keyword>
<dbReference type="GeneID" id="54489927"/>
<sequence length="287" mass="32102">MALVSLMQQWTLQPCLHSFSLCFAKLSMAAMIYSLTPKAHARHYAVATAVFVAIWALTSGLVLAFECDPPRSWDYIDGKCINSYAARVYIETANIFTEVALMILPCPIIAQLNMPTKKRISLASTFFCRTRSDLTNANRSTSILTLGSVIGSLIAEIVCLGRVDYQGDRLYTFWPVIVCQQFAQFTCIVSTCVVYLRPFVTSLESGFIRVDDARRRGESRLSRSAPSQISKSYGVWSQQIVNKHANHSNTHDTVLEMDYLSKTSISRQTNHSSVGVEATRDRVERSC</sequence>
<keyword evidence="1" id="KW-1133">Transmembrane helix</keyword>
<dbReference type="Pfam" id="PF20684">
    <property type="entry name" value="Fung_rhodopsin"/>
    <property type="match status" value="1"/>
</dbReference>